<dbReference type="InterPro" id="IPR050491">
    <property type="entry name" value="AmpC-like"/>
</dbReference>
<feature type="transmembrane region" description="Helical" evidence="1">
    <location>
        <begin position="479"/>
        <end position="501"/>
    </location>
</feature>
<dbReference type="EC" id="3.5.2.6" evidence="3"/>
<keyword evidence="3" id="KW-0378">Hydrolase</keyword>
<dbReference type="EMBL" id="MIGB01000019">
    <property type="protein sequence ID" value="OSY39061.1"/>
    <property type="molecule type" value="Genomic_DNA"/>
</dbReference>
<dbReference type="STRING" id="2074.BG845_03630"/>
<feature type="domain" description="Beta-lactamase-related" evidence="2">
    <location>
        <begin position="61"/>
        <end position="357"/>
    </location>
</feature>
<dbReference type="InterPro" id="IPR012338">
    <property type="entry name" value="Beta-lactam/transpept-like"/>
</dbReference>
<sequence length="503" mass="50592">MVVDGPSSPPAARTRRTLAAALAGALVAGLLGWLLAPVPSTPGPQFTGDPALAEQLRAEAGEGRHGLVAAVVRDGRVTVAGIGDDGHGAPVGAGTPFEIGSVTKTFTGAVLAELERRGDVRADERVRDLLPGHPWRAGGAGDVTLAELATHHAGLPRTPGGISEFARGAVGASPYGNDVAGIIAAAEGAELSGRGEHHYSNLGSALLGHALAERAGTPYPQLVDEIVAGPLGMTGTAVLDAPPPGAARSHDLAGRPQPVWLGDGDAPAGIGVWSTVDDLVRYAGATADPSSPVAIAAQPRADSDLGRIGYGWEVLDAGGRTLLWKNGGVSGTWTTVLAEPATGDAVIVFGNSERPVDALAVRLLDVPSPFTGSGGGGSAELVRTWLPVLVGTLFPLLGGLSTLSGALGGWAGRSRVNRLEFAGTAGSGLFFIAIGYASGGVSWWLALCWMLGCLAYGAGLGVAVAHWRDWDGTRGAVRWANTAFGLALGIGMAGALVVVGAGA</sequence>
<evidence type="ECO:0000259" key="2">
    <source>
        <dbReference type="Pfam" id="PF00144"/>
    </source>
</evidence>
<reference evidence="3 4" key="1">
    <citation type="submission" date="2016-09" db="EMBL/GenBank/DDBJ databases">
        <title>Pseudonocardia autotrophica DSM535, a candidate organism with high potential of specific P450 cytochromes.</title>
        <authorList>
            <person name="Grumaz C."/>
            <person name="Vainshtein Y."/>
            <person name="Kirstahler P."/>
            <person name="Sohn K."/>
        </authorList>
    </citation>
    <scope>NUCLEOTIDE SEQUENCE [LARGE SCALE GENOMIC DNA]</scope>
    <source>
        <strain evidence="3 4">DSM 535</strain>
    </source>
</reference>
<name>A0A1Y2MV84_PSEAH</name>
<feature type="transmembrane region" description="Helical" evidence="1">
    <location>
        <begin position="385"/>
        <end position="407"/>
    </location>
</feature>
<dbReference type="PANTHER" id="PTHR46825">
    <property type="entry name" value="D-ALANYL-D-ALANINE-CARBOXYPEPTIDASE/ENDOPEPTIDASE AMPH"/>
    <property type="match status" value="1"/>
</dbReference>
<accession>A0A1Y2MV84</accession>
<dbReference type="PANTHER" id="PTHR46825:SF9">
    <property type="entry name" value="BETA-LACTAMASE-RELATED DOMAIN-CONTAINING PROTEIN"/>
    <property type="match status" value="1"/>
</dbReference>
<dbReference type="GO" id="GO:0008800">
    <property type="term" value="F:beta-lactamase activity"/>
    <property type="evidence" value="ECO:0007669"/>
    <property type="project" value="UniProtKB-EC"/>
</dbReference>
<dbReference type="SUPFAM" id="SSF56601">
    <property type="entry name" value="beta-lactamase/transpeptidase-like"/>
    <property type="match status" value="1"/>
</dbReference>
<protein>
    <submittedName>
        <fullName evidence="3">Beta-lactamase</fullName>
        <ecNumber evidence="3">3.5.2.6</ecNumber>
    </submittedName>
</protein>
<dbReference type="RefSeq" id="WP_085913842.1">
    <property type="nucleotide sequence ID" value="NZ_AP018920.1"/>
</dbReference>
<dbReference type="InterPro" id="IPR001466">
    <property type="entry name" value="Beta-lactam-related"/>
</dbReference>
<comment type="caution">
    <text evidence="3">The sequence shown here is derived from an EMBL/GenBank/DDBJ whole genome shotgun (WGS) entry which is preliminary data.</text>
</comment>
<dbReference type="Pfam" id="PF00144">
    <property type="entry name" value="Beta-lactamase"/>
    <property type="match status" value="1"/>
</dbReference>
<dbReference type="Proteomes" id="UP000194360">
    <property type="component" value="Unassembled WGS sequence"/>
</dbReference>
<gene>
    <name evidence="3" type="primary">ampC</name>
    <name evidence="3" type="ORF">BG845_03630</name>
</gene>
<proteinExistence type="predicted"/>
<feature type="transmembrane region" description="Helical" evidence="1">
    <location>
        <begin position="443"/>
        <end position="467"/>
    </location>
</feature>
<dbReference type="OrthoDB" id="3171327at2"/>
<organism evidence="3 4">
    <name type="scientific">Pseudonocardia autotrophica</name>
    <name type="common">Amycolata autotrophica</name>
    <name type="synonym">Nocardia autotrophica</name>
    <dbReference type="NCBI Taxonomy" id="2074"/>
    <lineage>
        <taxon>Bacteria</taxon>
        <taxon>Bacillati</taxon>
        <taxon>Actinomycetota</taxon>
        <taxon>Actinomycetes</taxon>
        <taxon>Pseudonocardiales</taxon>
        <taxon>Pseudonocardiaceae</taxon>
        <taxon>Pseudonocardia</taxon>
    </lineage>
</organism>
<keyword evidence="1" id="KW-1133">Transmembrane helix</keyword>
<evidence type="ECO:0000313" key="3">
    <source>
        <dbReference type="EMBL" id="OSY39061.1"/>
    </source>
</evidence>
<keyword evidence="1" id="KW-0472">Membrane</keyword>
<keyword evidence="4" id="KW-1185">Reference proteome</keyword>
<keyword evidence="1" id="KW-0812">Transmembrane</keyword>
<feature type="transmembrane region" description="Helical" evidence="1">
    <location>
        <begin position="419"/>
        <end position="437"/>
    </location>
</feature>
<dbReference type="Gene3D" id="3.40.710.10">
    <property type="entry name" value="DD-peptidase/beta-lactamase superfamily"/>
    <property type="match status" value="1"/>
</dbReference>
<evidence type="ECO:0000313" key="4">
    <source>
        <dbReference type="Proteomes" id="UP000194360"/>
    </source>
</evidence>
<dbReference type="AlphaFoldDB" id="A0A1Y2MV84"/>
<evidence type="ECO:0000256" key="1">
    <source>
        <dbReference type="SAM" id="Phobius"/>
    </source>
</evidence>